<dbReference type="Gene3D" id="3.10.620.30">
    <property type="match status" value="1"/>
</dbReference>
<reference evidence="2" key="1">
    <citation type="submission" date="2019-08" db="EMBL/GenBank/DDBJ databases">
        <authorList>
            <person name="Kucharzyk K."/>
            <person name="Murdoch R.W."/>
            <person name="Higgins S."/>
            <person name="Loffler F."/>
        </authorList>
    </citation>
    <scope>NUCLEOTIDE SEQUENCE</scope>
</reference>
<dbReference type="PANTHER" id="PTHR33490">
    <property type="entry name" value="BLR5614 PROTEIN-RELATED"/>
    <property type="match status" value="1"/>
</dbReference>
<dbReference type="SMART" id="SM00460">
    <property type="entry name" value="TGc"/>
    <property type="match status" value="1"/>
</dbReference>
<gene>
    <name evidence="2" type="ORF">SDC9_57665</name>
</gene>
<sequence length="293" mass="33404">MKKIKITITSILIFILFLAINTTCFGADKIYRGSKSEVDATYIDEGYITVRYLNVTDKKLKVIIQKDSEKYTYDLNNRGEVDTFPLQMGNGKYKISIFENISSNKYGVKQTVNVDVKLNDENSPFLVKNQLVNFSDTSETVKKAQELTEGKTDDIEKIGVIYDYIISNIVYDTEKAKNVQSGYLPKIDEILKNNKGICYDYASVMASMLRSQSIPTKLVTGYSSKLSVYHAWNEVYTDETGWIALNEININGNDWNLMDSTVASSGKQSGNPKVMEYTNKLINKEYYTKQFEY</sequence>
<name>A0A644X578_9ZZZZ</name>
<accession>A0A644X578</accession>
<dbReference type="EMBL" id="VSSQ01001815">
    <property type="protein sequence ID" value="MPM11322.1"/>
    <property type="molecule type" value="Genomic_DNA"/>
</dbReference>
<evidence type="ECO:0000313" key="2">
    <source>
        <dbReference type="EMBL" id="MPM11322.1"/>
    </source>
</evidence>
<protein>
    <recommendedName>
        <fullName evidence="1">Transglutaminase-like domain-containing protein</fullName>
    </recommendedName>
</protein>
<proteinExistence type="predicted"/>
<dbReference type="SUPFAM" id="SSF54001">
    <property type="entry name" value="Cysteine proteinases"/>
    <property type="match status" value="1"/>
</dbReference>
<organism evidence="2">
    <name type="scientific">bioreactor metagenome</name>
    <dbReference type="NCBI Taxonomy" id="1076179"/>
    <lineage>
        <taxon>unclassified sequences</taxon>
        <taxon>metagenomes</taxon>
        <taxon>ecological metagenomes</taxon>
    </lineage>
</organism>
<dbReference type="InterPro" id="IPR002931">
    <property type="entry name" value="Transglutaminase-like"/>
</dbReference>
<dbReference type="AlphaFoldDB" id="A0A644X578"/>
<evidence type="ECO:0000259" key="1">
    <source>
        <dbReference type="SMART" id="SM00460"/>
    </source>
</evidence>
<dbReference type="Pfam" id="PF01841">
    <property type="entry name" value="Transglut_core"/>
    <property type="match status" value="1"/>
</dbReference>
<comment type="caution">
    <text evidence="2">The sequence shown here is derived from an EMBL/GenBank/DDBJ whole genome shotgun (WGS) entry which is preliminary data.</text>
</comment>
<dbReference type="InterPro" id="IPR038765">
    <property type="entry name" value="Papain-like_cys_pep_sf"/>
</dbReference>
<feature type="domain" description="Transglutaminase-like" evidence="1">
    <location>
        <begin position="190"/>
        <end position="249"/>
    </location>
</feature>